<accession>A0A8T2TPI9</accession>
<sequence>MRRLCMWKVAVALCVAAVLLLWTPTKAESGAHSLETLAAGAIARKTNEGAGGGGAYATFDDWLRHIDDTVHPDPSENLNDDEHLPGRPSFYEDENFRKFLRDKGNNHG</sequence>
<dbReference type="Proteomes" id="UP000825935">
    <property type="component" value="Chromosome 12"/>
</dbReference>
<organism evidence="3 4">
    <name type="scientific">Ceratopteris richardii</name>
    <name type="common">Triangle waterfern</name>
    <dbReference type="NCBI Taxonomy" id="49495"/>
    <lineage>
        <taxon>Eukaryota</taxon>
        <taxon>Viridiplantae</taxon>
        <taxon>Streptophyta</taxon>
        <taxon>Embryophyta</taxon>
        <taxon>Tracheophyta</taxon>
        <taxon>Polypodiopsida</taxon>
        <taxon>Polypodiidae</taxon>
        <taxon>Polypodiales</taxon>
        <taxon>Pteridineae</taxon>
        <taxon>Pteridaceae</taxon>
        <taxon>Parkerioideae</taxon>
        <taxon>Ceratopteris</taxon>
    </lineage>
</organism>
<gene>
    <name evidence="3" type="ORF">KP509_12G069200</name>
</gene>
<feature type="compositionally biased region" description="Basic and acidic residues" evidence="1">
    <location>
        <begin position="70"/>
        <end position="85"/>
    </location>
</feature>
<feature type="signal peptide" evidence="2">
    <location>
        <begin position="1"/>
        <end position="27"/>
    </location>
</feature>
<evidence type="ECO:0000313" key="4">
    <source>
        <dbReference type="Proteomes" id="UP000825935"/>
    </source>
</evidence>
<evidence type="ECO:0000256" key="1">
    <source>
        <dbReference type="SAM" id="MobiDB-lite"/>
    </source>
</evidence>
<keyword evidence="4" id="KW-1185">Reference proteome</keyword>
<evidence type="ECO:0000256" key="2">
    <source>
        <dbReference type="SAM" id="SignalP"/>
    </source>
</evidence>
<evidence type="ECO:0000313" key="3">
    <source>
        <dbReference type="EMBL" id="KAH7423693.1"/>
    </source>
</evidence>
<name>A0A8T2TPI9_CERRI</name>
<dbReference type="AlphaFoldDB" id="A0A8T2TPI9"/>
<feature type="chain" id="PRO_5035931861" evidence="2">
    <location>
        <begin position="28"/>
        <end position="108"/>
    </location>
</feature>
<keyword evidence="2" id="KW-0732">Signal</keyword>
<feature type="region of interest" description="Disordered" evidence="1">
    <location>
        <begin position="70"/>
        <end position="90"/>
    </location>
</feature>
<dbReference type="EMBL" id="CM035417">
    <property type="protein sequence ID" value="KAH7423693.1"/>
    <property type="molecule type" value="Genomic_DNA"/>
</dbReference>
<proteinExistence type="predicted"/>
<reference evidence="3" key="1">
    <citation type="submission" date="2021-08" db="EMBL/GenBank/DDBJ databases">
        <title>WGS assembly of Ceratopteris richardii.</title>
        <authorList>
            <person name="Marchant D.B."/>
            <person name="Chen G."/>
            <person name="Jenkins J."/>
            <person name="Shu S."/>
            <person name="Leebens-Mack J."/>
            <person name="Grimwood J."/>
            <person name="Schmutz J."/>
            <person name="Soltis P."/>
            <person name="Soltis D."/>
            <person name="Chen Z.-H."/>
        </authorList>
    </citation>
    <scope>NUCLEOTIDE SEQUENCE</scope>
    <source>
        <strain evidence="3">Whitten #5841</strain>
        <tissue evidence="3">Leaf</tissue>
    </source>
</reference>
<comment type="caution">
    <text evidence="3">The sequence shown here is derived from an EMBL/GenBank/DDBJ whole genome shotgun (WGS) entry which is preliminary data.</text>
</comment>
<protein>
    <submittedName>
        <fullName evidence="3">Uncharacterized protein</fullName>
    </submittedName>
</protein>